<keyword evidence="2" id="KW-0963">Cytoplasm</keyword>
<dbReference type="STRING" id="1850517.A8708_10695"/>
<proteinExistence type="predicted"/>
<dbReference type="GO" id="GO:0000160">
    <property type="term" value="P:phosphorelay signal transduction system"/>
    <property type="evidence" value="ECO:0007669"/>
    <property type="project" value="UniProtKB-KW"/>
</dbReference>
<reference evidence="11 12" key="1">
    <citation type="submission" date="2016-05" db="EMBL/GenBank/DDBJ databases">
        <title>Paenibacillus sp. 1ZS3-15 nov., isolated from the rhizosphere soil.</title>
        <authorList>
            <person name="Zhang X.X."/>
            <person name="Zhang J."/>
        </authorList>
    </citation>
    <scope>NUCLEOTIDE SEQUENCE [LARGE SCALE GENOMIC DNA]</scope>
    <source>
        <strain evidence="11 12">1ZS3-15</strain>
    </source>
</reference>
<dbReference type="PANTHER" id="PTHR42713:SF3">
    <property type="entry name" value="TRANSCRIPTIONAL REGULATORY PROTEIN HPTR"/>
    <property type="match status" value="1"/>
</dbReference>
<dbReference type="SMART" id="SM00342">
    <property type="entry name" value="HTH_ARAC"/>
    <property type="match status" value="1"/>
</dbReference>
<dbReference type="Pfam" id="PF12833">
    <property type="entry name" value="HTH_18"/>
    <property type="match status" value="1"/>
</dbReference>
<dbReference type="InterPro" id="IPR018060">
    <property type="entry name" value="HTH_AraC"/>
</dbReference>
<evidence type="ECO:0000256" key="2">
    <source>
        <dbReference type="ARBA" id="ARBA00022490"/>
    </source>
</evidence>
<gene>
    <name evidence="11" type="ORF">A8708_10695</name>
</gene>
<accession>A0A197ZW48</accession>
<comment type="caution">
    <text evidence="11">The sequence shown here is derived from an EMBL/GenBank/DDBJ whole genome shotgun (WGS) entry which is preliminary data.</text>
</comment>
<dbReference type="InterPro" id="IPR011006">
    <property type="entry name" value="CheY-like_superfamily"/>
</dbReference>
<dbReference type="AlphaFoldDB" id="A0A197ZW48"/>
<dbReference type="GO" id="GO:0003700">
    <property type="term" value="F:DNA-binding transcription factor activity"/>
    <property type="evidence" value="ECO:0007669"/>
    <property type="project" value="InterPro"/>
</dbReference>
<evidence type="ECO:0000313" key="11">
    <source>
        <dbReference type="EMBL" id="OAS13260.1"/>
    </source>
</evidence>
<dbReference type="CDD" id="cd17536">
    <property type="entry name" value="REC_YesN-like"/>
    <property type="match status" value="1"/>
</dbReference>
<dbReference type="InterPro" id="IPR001789">
    <property type="entry name" value="Sig_transdc_resp-reg_receiver"/>
</dbReference>
<dbReference type="Pfam" id="PF00072">
    <property type="entry name" value="Response_reg"/>
    <property type="match status" value="1"/>
</dbReference>
<dbReference type="InterPro" id="IPR009057">
    <property type="entry name" value="Homeodomain-like_sf"/>
</dbReference>
<keyword evidence="4" id="KW-0902">Two-component regulatory system</keyword>
<dbReference type="Gene3D" id="3.40.50.2300">
    <property type="match status" value="1"/>
</dbReference>
<dbReference type="SUPFAM" id="SSF52172">
    <property type="entry name" value="CheY-like"/>
    <property type="match status" value="1"/>
</dbReference>
<evidence type="ECO:0000256" key="6">
    <source>
        <dbReference type="ARBA" id="ARBA00023125"/>
    </source>
</evidence>
<dbReference type="GO" id="GO:0043565">
    <property type="term" value="F:sequence-specific DNA binding"/>
    <property type="evidence" value="ECO:0007669"/>
    <property type="project" value="InterPro"/>
</dbReference>
<evidence type="ECO:0008006" key="13">
    <source>
        <dbReference type="Google" id="ProtNLM"/>
    </source>
</evidence>
<evidence type="ECO:0000259" key="9">
    <source>
        <dbReference type="PROSITE" id="PS01124"/>
    </source>
</evidence>
<feature type="domain" description="HTH araC/xylS-type" evidence="9">
    <location>
        <begin position="431"/>
        <end position="528"/>
    </location>
</feature>
<keyword evidence="3 8" id="KW-0597">Phosphoprotein</keyword>
<dbReference type="SUPFAM" id="SSF46689">
    <property type="entry name" value="Homeodomain-like"/>
    <property type="match status" value="2"/>
</dbReference>
<dbReference type="RefSeq" id="WP_068671442.1">
    <property type="nucleotide sequence ID" value="NZ_LYPB01000095.1"/>
</dbReference>
<name>A0A197ZW48_9BACL</name>
<dbReference type="GO" id="GO:0005737">
    <property type="term" value="C:cytoplasm"/>
    <property type="evidence" value="ECO:0007669"/>
    <property type="project" value="UniProtKB-SubCell"/>
</dbReference>
<keyword evidence="12" id="KW-1185">Reference proteome</keyword>
<evidence type="ECO:0000256" key="7">
    <source>
        <dbReference type="ARBA" id="ARBA00023163"/>
    </source>
</evidence>
<dbReference type="InterPro" id="IPR020449">
    <property type="entry name" value="Tscrpt_reg_AraC-type_HTH"/>
</dbReference>
<dbReference type="OrthoDB" id="9794370at2"/>
<dbReference type="PROSITE" id="PS50110">
    <property type="entry name" value="RESPONSE_REGULATORY"/>
    <property type="match status" value="1"/>
</dbReference>
<dbReference type="InterPro" id="IPR018062">
    <property type="entry name" value="HTH_AraC-typ_CS"/>
</dbReference>
<comment type="subcellular location">
    <subcellularLocation>
        <location evidence="1">Cytoplasm</location>
    </subcellularLocation>
</comment>
<dbReference type="InterPro" id="IPR051552">
    <property type="entry name" value="HptR"/>
</dbReference>
<keyword evidence="7" id="KW-0804">Transcription</keyword>
<keyword evidence="6" id="KW-0238">DNA-binding</keyword>
<organism evidence="11 12">
    <name type="scientific">Paenibacillus oryzisoli</name>
    <dbReference type="NCBI Taxonomy" id="1850517"/>
    <lineage>
        <taxon>Bacteria</taxon>
        <taxon>Bacillati</taxon>
        <taxon>Bacillota</taxon>
        <taxon>Bacilli</taxon>
        <taxon>Bacillales</taxon>
        <taxon>Paenibacillaceae</taxon>
        <taxon>Paenibacillus</taxon>
    </lineage>
</organism>
<evidence type="ECO:0000256" key="8">
    <source>
        <dbReference type="PROSITE-ProRule" id="PRU00169"/>
    </source>
</evidence>
<dbReference type="PROSITE" id="PS00041">
    <property type="entry name" value="HTH_ARAC_FAMILY_1"/>
    <property type="match status" value="1"/>
</dbReference>
<evidence type="ECO:0000259" key="10">
    <source>
        <dbReference type="PROSITE" id="PS50110"/>
    </source>
</evidence>
<evidence type="ECO:0000256" key="3">
    <source>
        <dbReference type="ARBA" id="ARBA00022553"/>
    </source>
</evidence>
<evidence type="ECO:0000313" key="12">
    <source>
        <dbReference type="Proteomes" id="UP000078454"/>
    </source>
</evidence>
<dbReference type="Gene3D" id="1.10.10.60">
    <property type="entry name" value="Homeodomain-like"/>
    <property type="match status" value="2"/>
</dbReference>
<evidence type="ECO:0000256" key="4">
    <source>
        <dbReference type="ARBA" id="ARBA00023012"/>
    </source>
</evidence>
<dbReference type="SMART" id="SM00448">
    <property type="entry name" value="REC"/>
    <property type="match status" value="1"/>
</dbReference>
<dbReference type="PROSITE" id="PS01124">
    <property type="entry name" value="HTH_ARAC_FAMILY_2"/>
    <property type="match status" value="1"/>
</dbReference>
<dbReference type="Proteomes" id="UP000078454">
    <property type="component" value="Unassembled WGS sequence"/>
</dbReference>
<sequence>MKLLIVDDEEHLVESIAAMRDWETVGIRHVLTANSGKQALLVMEAEGADIVITDIRMPGMNGIELIKEIKSNWPETECLLLSGHAEFDYAQQGLKNKASHYLLKPVKDEELLTAVQEATQNLQREQERKLAYLHSQSMIHLNLPVLRSNLLNNLIQGRALPEKKLQDQLSLYGIAIDMDRSVSLVLIRLEDRGRRYEPSDMSIMGYAVANIVEELLMDHRYSYWNCDDLYGHLMFVVQPKHNEFENMQALVNLEDHMKKTVNELLHLTITVIPSPLGSLTFQMEELYQRCLVTVRAQSAQDGDFTSRLGVDSARTSSHVVASLYTPPLFPHLLEAGNWKAASGKLTEILSEWNEKYSGSNEHLTEIYYSLKSAFSYFVHKNGGLLADYGLHESTEIKSPGELEHWAVKMLNRLREQLNTELTSSRHFIVAARVHQFVQDHLSEDVSLQAIADHVYMHPTHLSKVFKRETGENISEYLFRLRMERAVFLLKDSRYKVYEIASMLGYKNPTYFIKVFKEHIGVTPQEFRE</sequence>
<dbReference type="PRINTS" id="PR00032">
    <property type="entry name" value="HTHARAC"/>
</dbReference>
<feature type="domain" description="Response regulatory" evidence="10">
    <location>
        <begin position="2"/>
        <end position="119"/>
    </location>
</feature>
<evidence type="ECO:0000256" key="5">
    <source>
        <dbReference type="ARBA" id="ARBA00023015"/>
    </source>
</evidence>
<protein>
    <recommendedName>
        <fullName evidence="13">DNA-binding response regulator</fullName>
    </recommendedName>
</protein>
<evidence type="ECO:0000256" key="1">
    <source>
        <dbReference type="ARBA" id="ARBA00004496"/>
    </source>
</evidence>
<keyword evidence="5" id="KW-0805">Transcription regulation</keyword>
<dbReference type="EMBL" id="LYPB01000095">
    <property type="protein sequence ID" value="OAS13260.1"/>
    <property type="molecule type" value="Genomic_DNA"/>
</dbReference>
<dbReference type="PANTHER" id="PTHR42713">
    <property type="entry name" value="HISTIDINE KINASE-RELATED"/>
    <property type="match status" value="1"/>
</dbReference>
<feature type="modified residue" description="4-aspartylphosphate" evidence="8">
    <location>
        <position position="54"/>
    </location>
</feature>